<keyword evidence="4" id="KW-0645">Protease</keyword>
<dbReference type="InterPro" id="IPR038765">
    <property type="entry name" value="Papain-like_cys_pep_sf"/>
</dbReference>
<dbReference type="Gene3D" id="3.90.70.10">
    <property type="entry name" value="Cysteine proteinases"/>
    <property type="match status" value="1"/>
</dbReference>
<feature type="region of interest" description="Disordered" evidence="1">
    <location>
        <begin position="1576"/>
        <end position="1602"/>
    </location>
</feature>
<feature type="region of interest" description="Disordered" evidence="1">
    <location>
        <begin position="1171"/>
        <end position="1233"/>
    </location>
</feature>
<feature type="signal peptide" evidence="2">
    <location>
        <begin position="1"/>
        <end position="23"/>
    </location>
</feature>
<feature type="compositionally biased region" description="Basic and acidic residues" evidence="1">
    <location>
        <begin position="1580"/>
        <end position="1594"/>
    </location>
</feature>
<dbReference type="GO" id="GO:0005634">
    <property type="term" value="C:nucleus"/>
    <property type="evidence" value="ECO:0007669"/>
    <property type="project" value="TreeGrafter"/>
</dbReference>
<dbReference type="SUPFAM" id="SSF54001">
    <property type="entry name" value="Cysteine proteinases"/>
    <property type="match status" value="1"/>
</dbReference>
<gene>
    <name evidence="4" type="primary">UBP15_1</name>
    <name evidence="4" type="ORF">FOZ61_000779</name>
</gene>
<protein>
    <submittedName>
        <fullName evidence="4">Ubiquitin-specific protease ubp15</fullName>
    </submittedName>
</protein>
<feature type="compositionally biased region" description="Pro residues" evidence="1">
    <location>
        <begin position="1179"/>
        <end position="1190"/>
    </location>
</feature>
<feature type="domain" description="USP" evidence="3">
    <location>
        <begin position="1280"/>
        <end position="1570"/>
    </location>
</feature>
<feature type="region of interest" description="Disordered" evidence="1">
    <location>
        <begin position="1248"/>
        <end position="1279"/>
    </location>
</feature>
<dbReference type="InterPro" id="IPR018200">
    <property type="entry name" value="USP_CS"/>
</dbReference>
<accession>A0A7J6LYV7</accession>
<dbReference type="OrthoDB" id="292964at2759"/>
<evidence type="ECO:0000313" key="5">
    <source>
        <dbReference type="Proteomes" id="UP000570595"/>
    </source>
</evidence>
<evidence type="ECO:0000313" key="4">
    <source>
        <dbReference type="EMBL" id="KAF4664472.1"/>
    </source>
</evidence>
<dbReference type="GO" id="GO:0006508">
    <property type="term" value="P:proteolysis"/>
    <property type="evidence" value="ECO:0007669"/>
    <property type="project" value="UniProtKB-KW"/>
</dbReference>
<reference evidence="4 5" key="1">
    <citation type="submission" date="2020-04" db="EMBL/GenBank/DDBJ databases">
        <title>Perkinsus olseni comparative genomics.</title>
        <authorList>
            <person name="Bogema D.R."/>
        </authorList>
    </citation>
    <scope>NUCLEOTIDE SEQUENCE [LARGE SCALE GENOMIC DNA]</scope>
    <source>
        <strain evidence="4">ATCC PRA-179</strain>
    </source>
</reference>
<dbReference type="PANTHER" id="PTHR24006">
    <property type="entry name" value="UBIQUITIN CARBOXYL-TERMINAL HYDROLASE"/>
    <property type="match status" value="1"/>
</dbReference>
<dbReference type="GO" id="GO:0005829">
    <property type="term" value="C:cytosol"/>
    <property type="evidence" value="ECO:0007669"/>
    <property type="project" value="TreeGrafter"/>
</dbReference>
<dbReference type="GO" id="GO:0016579">
    <property type="term" value="P:protein deubiquitination"/>
    <property type="evidence" value="ECO:0007669"/>
    <property type="project" value="InterPro"/>
</dbReference>
<organism evidence="4 5">
    <name type="scientific">Perkinsus olseni</name>
    <name type="common">Perkinsus atlanticus</name>
    <dbReference type="NCBI Taxonomy" id="32597"/>
    <lineage>
        <taxon>Eukaryota</taxon>
        <taxon>Sar</taxon>
        <taxon>Alveolata</taxon>
        <taxon>Perkinsozoa</taxon>
        <taxon>Perkinsea</taxon>
        <taxon>Perkinsida</taxon>
        <taxon>Perkinsidae</taxon>
        <taxon>Perkinsus</taxon>
    </lineage>
</organism>
<dbReference type="InterPro" id="IPR050164">
    <property type="entry name" value="Peptidase_C19"/>
</dbReference>
<name>A0A7J6LYV7_PEROL</name>
<dbReference type="PROSITE" id="PS50235">
    <property type="entry name" value="USP_3"/>
    <property type="match status" value="1"/>
</dbReference>
<dbReference type="EMBL" id="JABAHT010000116">
    <property type="protein sequence ID" value="KAF4664472.1"/>
    <property type="molecule type" value="Genomic_DNA"/>
</dbReference>
<keyword evidence="4" id="KW-0378">Hydrolase</keyword>
<dbReference type="PROSITE" id="PS00973">
    <property type="entry name" value="USP_2"/>
    <property type="match status" value="1"/>
</dbReference>
<dbReference type="Proteomes" id="UP000570595">
    <property type="component" value="Unassembled WGS sequence"/>
</dbReference>
<dbReference type="InterPro" id="IPR001394">
    <property type="entry name" value="Peptidase_C19_UCH"/>
</dbReference>
<dbReference type="Pfam" id="PF00443">
    <property type="entry name" value="UCH"/>
    <property type="match status" value="1"/>
</dbReference>
<dbReference type="CDD" id="cd02257">
    <property type="entry name" value="Peptidase_C19"/>
    <property type="match status" value="1"/>
</dbReference>
<evidence type="ECO:0000256" key="2">
    <source>
        <dbReference type="SAM" id="SignalP"/>
    </source>
</evidence>
<keyword evidence="2" id="KW-0732">Signal</keyword>
<dbReference type="GO" id="GO:0004843">
    <property type="term" value="F:cysteine-type deubiquitinase activity"/>
    <property type="evidence" value="ECO:0007669"/>
    <property type="project" value="InterPro"/>
</dbReference>
<evidence type="ECO:0000256" key="1">
    <source>
        <dbReference type="SAM" id="MobiDB-lite"/>
    </source>
</evidence>
<sequence length="1602" mass="177986">MLPSSLPIICLALALAVGSTTQAGKEVSHLPSFSNILVNRAIREDVLRSGVLNSSTIAYLSGLPESALTSVPDTTRVVSGIYEVIFREGGYGDPFTVSEMVCPERSRRPAAFGQYVSVYIFPECLSRFKLQLSGLRGAPTEPQVFTIRRSSSIEESYDLLLAGAGAEASQRGSPADIIVKSLCKMVQEDVQLGEKDGVNFHHHGQGTRVLQRSGDWKTIPFVEAQKMIDTSVSATVLMASLTLPTHPKKFNLPNANDLRVKVVVDEDMLYKISHNGDSIQFKVEDNFLRLKSYKCSPDGLDGLKTPAQKMFGVRGGPLIFDTRWLPFESLSKVGYTGFRLPPSLASSTDVVTKYIQWLYYGVSLNALQGLHERNAANQRYLTEANDPNQLFIRNICYYRRIRTDNQGGVAKTWARLTYYTMHLLVTFWRRSLFLIVLPALALALKSSTQSVEDEAKQPSFSPVLVNRTIRDDVLRSGVLNSSTVAFLSGLKESDLKIPNTTRVVSGIYQVIFEHGEYADPLTVSEMVCPDANPRTMAFEPRVTAYLFPEGLSSLATLWAGEFQLFHVTCCRLHVDVRFKLQLSGLRDAPVDAKVFTIRRSSSIEESFRLLVAGANMTSLGTQANTPADIIVNSLCRMMVSWALPSHSGQSTLPAPGNLKVKAVIGDDTVYKVSHNGDSIRFRVEDNFLRLKSYKCPTDGPDGLKTPAQEEFAFRDGPLLFETRWLPFESLSKVGYTGFRLPPSLASSIDVVTKYIQWLYYGVSLNALQGLHERNAETQRYLTEANDPNQLFIRNVCYFQRLGGERLGRLHVKTYFNRLSPAEPAETARVLRVIYEDFDDIVRSTTSAARLLPLISSLCAVLARVMMNPTLGRKSDLSAMWLLETLSNVDPEGRLGEFMMNQRLTLKNDGASLKPASFNRAMSMDDLRRQWFHIAERTALRHLPRDFDLVASDAYAYVAMSAAEGQVEYLPPGLVSLAGFQQHCEVNVYLAPWVYHDLFTPDRAIASMRILAVAMEEHICQKQRHHDIVTCRFPKPFLERAGEALVEDLPRSVSMYYDSISKEDTETMVKFTGRLVRYLSCHEKPVRRGEQGMNRMKAAVALRELRFGSREAFAENIRKLYDACFDVKDMTALRLTLVRCGLEQAFRAVRTLGTDQNINLLRQACDLLHYSPPMVSRPQPRVPPRAPPQKPPEIRTSPRSTAAPAEEVFTPSEGEEVSPVMAEEPSAPPLKGKPGSTLDLLPEAYRSMASTTVPPTTDRLRTDTPASYDEEGVASPQRKAGGMVNTGTLCYANATLQVLSRLPGILDDIGRGPITKAFSEIVSDLTASEPRVVNAEGLLKMLGLPLDQEMDASEFLLKLLDGLSRENDGKGSSLEQMMCGETKCTTQVDCPDFTCSHSTLVSSDAFTALPVPMCDCGDLRSALTEMFGKPSIVDGEVKCGCGRATRNGTAIRRSWLESEKLPPVLVFVLQRFAEDGRKKTTGKFLYCQDLNARPFTENRIGSPILYELVGVVCHEGQSCDLGHYVSYVRSSGSLEDRFVSFDDTTVHIGLRFGPIVWETAASVYMLVYKRRASYGMDEGDAEGKKEKEYDSREYHSAAASGAK</sequence>
<proteinExistence type="predicted"/>
<evidence type="ECO:0000259" key="3">
    <source>
        <dbReference type="PROSITE" id="PS50235"/>
    </source>
</evidence>
<dbReference type="InterPro" id="IPR028889">
    <property type="entry name" value="USP"/>
</dbReference>
<feature type="chain" id="PRO_5029449233" evidence="2">
    <location>
        <begin position="24"/>
        <end position="1602"/>
    </location>
</feature>
<comment type="caution">
    <text evidence="4">The sequence shown here is derived from an EMBL/GenBank/DDBJ whole genome shotgun (WGS) entry which is preliminary data.</text>
</comment>